<dbReference type="InterPro" id="IPR005828">
    <property type="entry name" value="MFS_sugar_transport-like"/>
</dbReference>
<dbReference type="AlphaFoldDB" id="A0AAD1D5Z9"/>
<evidence type="ECO:0000256" key="7">
    <source>
        <dbReference type="SAM" id="Phobius"/>
    </source>
</evidence>
<dbReference type="PANTHER" id="PTHR43045:SF7">
    <property type="entry name" value="MAJOR FACILITATOR SUPERFAMILY TRANSPORTER"/>
    <property type="match status" value="1"/>
</dbReference>
<dbReference type="PROSITE" id="PS00217">
    <property type="entry name" value="SUGAR_TRANSPORT_2"/>
    <property type="match status" value="1"/>
</dbReference>
<feature type="transmembrane region" description="Helical" evidence="7">
    <location>
        <begin position="458"/>
        <end position="481"/>
    </location>
</feature>
<feature type="transmembrane region" description="Helical" evidence="7">
    <location>
        <begin position="245"/>
        <end position="267"/>
    </location>
</feature>
<dbReference type="InterPro" id="IPR005829">
    <property type="entry name" value="Sugar_transporter_CS"/>
</dbReference>
<dbReference type="Gene3D" id="1.20.1250.20">
    <property type="entry name" value="MFS general substrate transporter like domains"/>
    <property type="match status" value="3"/>
</dbReference>
<dbReference type="GO" id="GO:0005886">
    <property type="term" value="C:plasma membrane"/>
    <property type="evidence" value="ECO:0007669"/>
    <property type="project" value="UniProtKB-SubCell"/>
</dbReference>
<dbReference type="EMBL" id="AP018711">
    <property type="protein sequence ID" value="BBE34144.1"/>
    <property type="molecule type" value="Genomic_DNA"/>
</dbReference>
<evidence type="ECO:0000259" key="8">
    <source>
        <dbReference type="PROSITE" id="PS50850"/>
    </source>
</evidence>
<evidence type="ECO:0000256" key="2">
    <source>
        <dbReference type="ARBA" id="ARBA00022448"/>
    </source>
</evidence>
<feature type="transmembrane region" description="Helical" evidence="7">
    <location>
        <begin position="92"/>
        <end position="110"/>
    </location>
</feature>
<dbReference type="GO" id="GO:0022857">
    <property type="term" value="F:transmembrane transporter activity"/>
    <property type="evidence" value="ECO:0007669"/>
    <property type="project" value="InterPro"/>
</dbReference>
<dbReference type="Proteomes" id="UP000276029">
    <property type="component" value="Unassembled WGS sequence"/>
</dbReference>
<dbReference type="Pfam" id="PF00083">
    <property type="entry name" value="Sugar_tr"/>
    <property type="match status" value="2"/>
</dbReference>
<dbReference type="FunFam" id="1.20.1250.20:FF:000001">
    <property type="entry name" value="Dicarboxylate MFS transporter"/>
    <property type="match status" value="1"/>
</dbReference>
<dbReference type="EMBL" id="RBWX01000007">
    <property type="protein sequence ID" value="RKS91178.1"/>
    <property type="molecule type" value="Genomic_DNA"/>
</dbReference>
<reference evidence="9 11" key="1">
    <citation type="submission" date="2018-06" db="EMBL/GenBank/DDBJ databases">
        <title>Complete Genome Sequence of the Microcystin-Degrading Bacterium Sphingosinicella microcystinivorans Strain B-9.</title>
        <authorList>
            <person name="Jin H."/>
            <person name="Nishizawa T."/>
            <person name="Guo Y."/>
            <person name="Nishizawa A."/>
            <person name="Park H."/>
            <person name="Kato H."/>
            <person name="Tsuji K."/>
            <person name="Harada K."/>
        </authorList>
    </citation>
    <scope>NUCLEOTIDE SEQUENCE [LARGE SCALE GENOMIC DNA]</scope>
    <source>
        <strain evidence="9 11">B9</strain>
    </source>
</reference>
<gene>
    <name evidence="10" type="ORF">DFR51_0731</name>
    <name evidence="9" type="ORF">SmB9_18020</name>
</gene>
<dbReference type="KEGG" id="smic:SmB9_18020"/>
<feature type="transmembrane region" description="Helical" evidence="7">
    <location>
        <begin position="192"/>
        <end position="215"/>
    </location>
</feature>
<evidence type="ECO:0000256" key="4">
    <source>
        <dbReference type="ARBA" id="ARBA00022692"/>
    </source>
</evidence>
<evidence type="ECO:0000313" key="12">
    <source>
        <dbReference type="Proteomes" id="UP000276029"/>
    </source>
</evidence>
<proteinExistence type="predicted"/>
<evidence type="ECO:0000256" key="5">
    <source>
        <dbReference type="ARBA" id="ARBA00022989"/>
    </source>
</evidence>
<protein>
    <submittedName>
        <fullName evidence="10">MFS family arabinose efflux permease</fullName>
    </submittedName>
    <submittedName>
        <fullName evidence="9">MFS transporter</fullName>
    </submittedName>
</protein>
<organism evidence="9 11">
    <name type="scientific">Sphingosinicella microcystinivorans</name>
    <dbReference type="NCBI Taxonomy" id="335406"/>
    <lineage>
        <taxon>Bacteria</taxon>
        <taxon>Pseudomonadati</taxon>
        <taxon>Pseudomonadota</taxon>
        <taxon>Alphaproteobacteria</taxon>
        <taxon>Sphingomonadales</taxon>
        <taxon>Sphingosinicellaceae</taxon>
        <taxon>Sphingosinicella</taxon>
    </lineage>
</organism>
<dbReference type="Proteomes" id="UP000275727">
    <property type="component" value="Chromosome"/>
</dbReference>
<comment type="subcellular location">
    <subcellularLocation>
        <location evidence="1">Cell membrane</location>
        <topology evidence="1">Multi-pass membrane protein</topology>
    </subcellularLocation>
</comment>
<feature type="domain" description="Major facilitator superfamily (MFS) profile" evidence="8">
    <location>
        <begin position="20"/>
        <end position="548"/>
    </location>
</feature>
<feature type="transmembrane region" description="Helical" evidence="7">
    <location>
        <begin position="116"/>
        <end position="136"/>
    </location>
</feature>
<evidence type="ECO:0000313" key="10">
    <source>
        <dbReference type="EMBL" id="RKS91178.1"/>
    </source>
</evidence>
<keyword evidence="3" id="KW-1003">Cell membrane</keyword>
<keyword evidence="2" id="KW-0813">Transport</keyword>
<feature type="transmembrane region" description="Helical" evidence="7">
    <location>
        <begin position="59"/>
        <end position="80"/>
    </location>
</feature>
<evidence type="ECO:0000256" key="1">
    <source>
        <dbReference type="ARBA" id="ARBA00004651"/>
    </source>
</evidence>
<feature type="transmembrane region" description="Helical" evidence="7">
    <location>
        <begin position="314"/>
        <end position="331"/>
    </location>
</feature>
<reference evidence="10 12" key="2">
    <citation type="submission" date="2018-10" db="EMBL/GenBank/DDBJ databases">
        <title>Genomic Encyclopedia of Type Strains, Phase IV (KMG-IV): sequencing the most valuable type-strain genomes for metagenomic binning, comparative biology and taxonomic classification.</title>
        <authorList>
            <person name="Goeker M."/>
        </authorList>
    </citation>
    <scope>NUCLEOTIDE SEQUENCE [LARGE SCALE GENOMIC DNA]</scope>
    <source>
        <strain evidence="10 12">DSM 19791</strain>
    </source>
</reference>
<evidence type="ECO:0000313" key="9">
    <source>
        <dbReference type="EMBL" id="BBE34144.1"/>
    </source>
</evidence>
<accession>A0AAD1D5Z9</accession>
<evidence type="ECO:0000256" key="6">
    <source>
        <dbReference type="ARBA" id="ARBA00023136"/>
    </source>
</evidence>
<feature type="transmembrane region" description="Helical" evidence="7">
    <location>
        <begin position="526"/>
        <end position="544"/>
    </location>
</feature>
<keyword evidence="5 7" id="KW-1133">Transmembrane helix</keyword>
<dbReference type="InterPro" id="IPR020846">
    <property type="entry name" value="MFS_dom"/>
</dbReference>
<keyword evidence="4 7" id="KW-0812">Transmembrane</keyword>
<dbReference type="RefSeq" id="WP_121047657.1">
    <property type="nucleotide sequence ID" value="NZ_AP018711.1"/>
</dbReference>
<dbReference type="InterPro" id="IPR036259">
    <property type="entry name" value="MFS_trans_sf"/>
</dbReference>
<evidence type="ECO:0000313" key="11">
    <source>
        <dbReference type="Proteomes" id="UP000275727"/>
    </source>
</evidence>
<feature type="transmembrane region" description="Helical" evidence="7">
    <location>
        <begin position="502"/>
        <end position="520"/>
    </location>
</feature>
<sequence>MATESEALPGEAKGQSDKLVITASSLGTVFEWYDFYLYGLLATALSRHFFSGVNETTGFILALMAFAAGFAVRPFGALVFGRVGDVVGRKNTFLVTMAIMGLSTFAVGFLPGYDAIGIAAPIILMTLRLLQGLAIGGEYGGAAVYIAEHAPPGKRGFYTSFIQTTAMIGLILASTFVVGLRNFMDAETFNDWGWRLPFIFSIVLLGITLWIRLQLEESPVFQRMKKAGATSKAPLREAFGEWRNLRLVLIALFGAVAGQAVIGFAAHLYPLFYLEKIARVDGATANFLVATALLMIIPSFVFFGWLSDRIGRKPIMMTACVIAVFSYFPLYKALVTAANPAMAAAVESAPVQVVADADECSFQFDPIGRNSFDTTSCDIVKTYLARGGINYANVDAPPGAIAAVQIGDEAFTAPNPAVLKGKAKAASVAAFQTDVQAALSRAGYPDSADPASVDKLKVIGILCIFGVLATMVYGPLAALLVELFPARIRYSSLSLPYHIGNGWIGGFMPTIGFAMVAATGNIYQGLWYAVVIAAITAVVGILFLPETYKRDIEAD</sequence>
<feature type="transmembrane region" description="Helical" evidence="7">
    <location>
        <begin position="157"/>
        <end position="180"/>
    </location>
</feature>
<dbReference type="PROSITE" id="PS50850">
    <property type="entry name" value="MFS"/>
    <property type="match status" value="1"/>
</dbReference>
<feature type="transmembrane region" description="Helical" evidence="7">
    <location>
        <begin position="287"/>
        <end position="307"/>
    </location>
</feature>
<keyword evidence="12" id="KW-1185">Reference proteome</keyword>
<dbReference type="SUPFAM" id="SSF103473">
    <property type="entry name" value="MFS general substrate transporter"/>
    <property type="match status" value="1"/>
</dbReference>
<keyword evidence="6 7" id="KW-0472">Membrane</keyword>
<evidence type="ECO:0000256" key="3">
    <source>
        <dbReference type="ARBA" id="ARBA00022475"/>
    </source>
</evidence>
<name>A0AAD1D5Z9_SPHMI</name>
<dbReference type="PANTHER" id="PTHR43045">
    <property type="entry name" value="SHIKIMATE TRANSPORTER"/>
    <property type="match status" value="1"/>
</dbReference>